<feature type="region of interest" description="Disordered" evidence="1">
    <location>
        <begin position="347"/>
        <end position="418"/>
    </location>
</feature>
<keyword evidence="3" id="KW-1185">Reference proteome</keyword>
<comment type="caution">
    <text evidence="2">The sequence shown here is derived from an EMBL/GenBank/DDBJ whole genome shotgun (WGS) entry which is preliminary data.</text>
</comment>
<dbReference type="Proteomes" id="UP001143981">
    <property type="component" value="Unassembled WGS sequence"/>
</dbReference>
<accession>A0A9W8CPI5</accession>
<gene>
    <name evidence="2" type="ORF">LPJ61_006131</name>
</gene>
<proteinExistence type="predicted"/>
<dbReference type="AlphaFoldDB" id="A0A9W8CPI5"/>
<feature type="compositionally biased region" description="Basic and acidic residues" evidence="1">
    <location>
        <begin position="408"/>
        <end position="418"/>
    </location>
</feature>
<evidence type="ECO:0000313" key="2">
    <source>
        <dbReference type="EMBL" id="KAJ1720684.1"/>
    </source>
</evidence>
<feature type="compositionally biased region" description="Basic and acidic residues" evidence="1">
    <location>
        <begin position="372"/>
        <end position="393"/>
    </location>
</feature>
<evidence type="ECO:0000256" key="1">
    <source>
        <dbReference type="SAM" id="MobiDB-lite"/>
    </source>
</evidence>
<protein>
    <submittedName>
        <fullName evidence="2">Uncharacterized protein</fullName>
    </submittedName>
</protein>
<feature type="non-terminal residue" evidence="2">
    <location>
        <position position="418"/>
    </location>
</feature>
<feature type="compositionally biased region" description="Basic residues" evidence="1">
    <location>
        <begin position="394"/>
        <end position="407"/>
    </location>
</feature>
<reference evidence="2" key="1">
    <citation type="submission" date="2022-07" db="EMBL/GenBank/DDBJ databases">
        <title>Phylogenomic reconstructions and comparative analyses of Kickxellomycotina fungi.</title>
        <authorList>
            <person name="Reynolds N.K."/>
            <person name="Stajich J.E."/>
            <person name="Barry K."/>
            <person name="Grigoriev I.V."/>
            <person name="Crous P."/>
            <person name="Smith M.E."/>
        </authorList>
    </citation>
    <scope>NUCLEOTIDE SEQUENCE</scope>
    <source>
        <strain evidence="2">BCRC 34381</strain>
    </source>
</reference>
<dbReference type="EMBL" id="JANBOI010002628">
    <property type="protein sequence ID" value="KAJ1720684.1"/>
    <property type="molecule type" value="Genomic_DNA"/>
</dbReference>
<evidence type="ECO:0000313" key="3">
    <source>
        <dbReference type="Proteomes" id="UP001143981"/>
    </source>
</evidence>
<feature type="compositionally biased region" description="Basic and acidic residues" evidence="1">
    <location>
        <begin position="347"/>
        <end position="365"/>
    </location>
</feature>
<name>A0A9W8CPI5_9FUNG</name>
<organism evidence="2 3">
    <name type="scientific">Coemansia biformis</name>
    <dbReference type="NCBI Taxonomy" id="1286918"/>
    <lineage>
        <taxon>Eukaryota</taxon>
        <taxon>Fungi</taxon>
        <taxon>Fungi incertae sedis</taxon>
        <taxon>Zoopagomycota</taxon>
        <taxon>Kickxellomycotina</taxon>
        <taxon>Kickxellomycetes</taxon>
        <taxon>Kickxellales</taxon>
        <taxon>Kickxellaceae</taxon>
        <taxon>Coemansia</taxon>
    </lineage>
</organism>
<dbReference type="OrthoDB" id="5570689at2759"/>
<sequence>MAISNQVICAKCPLAAIWKGSTKQWQRVNWLVEATNMVTMHAYALSCYIFLAELASNKAFDPGIYLNDTFFREAWTSLTDMKKRVAVKAQAARDLVNKYVGTYKEAARLDKPIEFPCAGQVAMYEAIKMVAAYKTNISLWFGDSLRCAINLLLDVKQATANLSAAMSVARHSKQEIQQACYGRYRKPAGLVKVALGSRIPDLSSLSPKVWLAVQPLVRGVHMSYALEYEFDLESIYYDVHVEPVKHFRAFCCLSRIIAEAGGKLVQCQPMRTSWVPSNIHIDKWILVQQLLNVQVGDKGDTGHEATKERWQQLLDMDNKIFKNQGGRRFCGAIETDGVSLSVIKKTKAAEESKRGRQKVKAPERPKPKRKRGEQQQQEKGEQQQQEKGKAPERPKHKCKCKRSKQRHNKDFQHIDQIP</sequence>